<feature type="domain" description="EGF-like" evidence="3">
    <location>
        <begin position="356"/>
        <end position="367"/>
    </location>
</feature>
<reference evidence="4 5" key="1">
    <citation type="submission" date="2019-07" db="EMBL/GenBank/DDBJ databases">
        <title>Genomics analysis of Aphanomyces spp. identifies a new class of oomycete effector associated with host adaptation.</title>
        <authorList>
            <person name="Gaulin E."/>
        </authorList>
    </citation>
    <scope>NUCLEOTIDE SEQUENCE [LARGE SCALE GENOMIC DNA]</scope>
    <source>
        <strain evidence="4 5">ATCC 201684</strain>
    </source>
</reference>
<protein>
    <recommendedName>
        <fullName evidence="3">EGF-like domain-containing protein</fullName>
    </recommendedName>
</protein>
<evidence type="ECO:0000313" key="5">
    <source>
        <dbReference type="Proteomes" id="UP000481153"/>
    </source>
</evidence>
<dbReference type="AlphaFoldDB" id="A0A6G0XPF3"/>
<evidence type="ECO:0000256" key="1">
    <source>
        <dbReference type="ARBA" id="ARBA00023157"/>
    </source>
</evidence>
<keyword evidence="1" id="KW-1015">Disulfide bond</keyword>
<evidence type="ECO:0000259" key="3">
    <source>
        <dbReference type="PROSITE" id="PS00022"/>
    </source>
</evidence>
<sequence length="374" mass="39688">MARLVKGLLVVACALVAVDAACPNKCSGHGTCGANDICTCEQNWINADCSGRQCPFTRAWQDTANYNNDAHYFIECGGRGVCDRTTGICQCDEAFTGSGCRRLRCPNDCSGHGECMFIEDLAVSPDKRVNGNAAFTTYTGWDREKIQGCKCDPGWEGFGCNQRVCPKGDDPLTTGQYDMYQAIKITHAAAIKFIIKYADPYGNLWTTSEIAAADPAADAATCANIQTALQRIPNMALSSRILNSNQITVTTGDINPYTRSTSTMGTAIADAAGATQCIIYFPAAPGTTGLQSLLQVDVTDYTTAGSQPYSAGGVTTAVNVYEHIPGTIAAGAYTRPLTELATCSNRGQCNGETGECKCYPGHKGLACELQEALV</sequence>
<evidence type="ECO:0000313" key="4">
    <source>
        <dbReference type="EMBL" id="KAF0742201.1"/>
    </source>
</evidence>
<feature type="signal peptide" evidence="2">
    <location>
        <begin position="1"/>
        <end position="20"/>
    </location>
</feature>
<dbReference type="EMBL" id="VJMJ01000030">
    <property type="protein sequence ID" value="KAF0742201.1"/>
    <property type="molecule type" value="Genomic_DNA"/>
</dbReference>
<dbReference type="PROSITE" id="PS00022">
    <property type="entry name" value="EGF_1"/>
    <property type="match status" value="2"/>
</dbReference>
<keyword evidence="5" id="KW-1185">Reference proteome</keyword>
<evidence type="ECO:0000256" key="2">
    <source>
        <dbReference type="SAM" id="SignalP"/>
    </source>
</evidence>
<comment type="caution">
    <text evidence="4">The sequence shown here is derived from an EMBL/GenBank/DDBJ whole genome shotgun (WGS) entry which is preliminary data.</text>
</comment>
<dbReference type="Pfam" id="PF07974">
    <property type="entry name" value="EGF_2"/>
    <property type="match status" value="2"/>
</dbReference>
<organism evidence="4 5">
    <name type="scientific">Aphanomyces euteiches</name>
    <dbReference type="NCBI Taxonomy" id="100861"/>
    <lineage>
        <taxon>Eukaryota</taxon>
        <taxon>Sar</taxon>
        <taxon>Stramenopiles</taxon>
        <taxon>Oomycota</taxon>
        <taxon>Saprolegniomycetes</taxon>
        <taxon>Saprolegniales</taxon>
        <taxon>Verrucalvaceae</taxon>
        <taxon>Aphanomyces</taxon>
    </lineage>
</organism>
<dbReference type="PANTHER" id="PTHR24032">
    <property type="entry name" value="EGF-LIKE DOMAIN-CONTAINING PROTEIN-RELATED-RELATED"/>
    <property type="match status" value="1"/>
</dbReference>
<dbReference type="VEuPathDB" id="FungiDB:AeMF1_000759"/>
<dbReference type="Gene3D" id="2.10.25.10">
    <property type="entry name" value="Laminin"/>
    <property type="match status" value="2"/>
</dbReference>
<keyword evidence="2" id="KW-0732">Signal</keyword>
<dbReference type="Proteomes" id="UP000481153">
    <property type="component" value="Unassembled WGS sequence"/>
</dbReference>
<gene>
    <name evidence="4" type="ORF">Ae201684_002866</name>
</gene>
<dbReference type="InterPro" id="IPR013111">
    <property type="entry name" value="EGF_extracell"/>
</dbReference>
<proteinExistence type="predicted"/>
<dbReference type="Gene3D" id="2.60.120.260">
    <property type="entry name" value="Galactose-binding domain-like"/>
    <property type="match status" value="1"/>
</dbReference>
<dbReference type="InterPro" id="IPR053331">
    <property type="entry name" value="EGF-like_comC"/>
</dbReference>
<feature type="domain" description="EGF-like" evidence="3">
    <location>
        <begin position="89"/>
        <end position="100"/>
    </location>
</feature>
<accession>A0A6G0XPF3</accession>
<dbReference type="PRINTS" id="PR00011">
    <property type="entry name" value="EGFLAMININ"/>
</dbReference>
<feature type="chain" id="PRO_5026263977" description="EGF-like domain-containing protein" evidence="2">
    <location>
        <begin position="21"/>
        <end position="374"/>
    </location>
</feature>
<name>A0A6G0XPF3_9STRA</name>
<dbReference type="InterPro" id="IPR000742">
    <property type="entry name" value="EGF"/>
</dbReference>